<dbReference type="EMBL" id="FQYQ01000001">
    <property type="protein sequence ID" value="SHI38604.1"/>
    <property type="molecule type" value="Genomic_DNA"/>
</dbReference>
<evidence type="ECO:0000259" key="3">
    <source>
        <dbReference type="Pfam" id="PF06165"/>
    </source>
</evidence>
<proteinExistence type="predicted"/>
<dbReference type="SUPFAM" id="SSF74650">
    <property type="entry name" value="Galactose mutarotase-like"/>
    <property type="match status" value="1"/>
</dbReference>
<dbReference type="GO" id="GO:0030246">
    <property type="term" value="F:carbohydrate binding"/>
    <property type="evidence" value="ECO:0007669"/>
    <property type="project" value="InterPro"/>
</dbReference>
<evidence type="ECO:0000313" key="6">
    <source>
        <dbReference type="Proteomes" id="UP000184185"/>
    </source>
</evidence>
<feature type="domain" description="Glycosyl hydrolase 94 catalytic" evidence="4">
    <location>
        <begin position="324"/>
        <end position="463"/>
    </location>
</feature>
<dbReference type="InterPro" id="IPR011013">
    <property type="entry name" value="Gal_mutarotase_sf_dom"/>
</dbReference>
<dbReference type="PANTHER" id="PTHR37469:SF2">
    <property type="entry name" value="CELLOBIONIC ACID PHOSPHORYLASE"/>
    <property type="match status" value="1"/>
</dbReference>
<feature type="domain" description="Glycosyl hydrolase 94 catalytic" evidence="4">
    <location>
        <begin position="620"/>
        <end position="812"/>
    </location>
</feature>
<dbReference type="InterPro" id="IPR010383">
    <property type="entry name" value="Glyco_hydrolase_94_b-supersand"/>
</dbReference>
<evidence type="ECO:0000313" key="5">
    <source>
        <dbReference type="EMBL" id="SHI38604.1"/>
    </source>
</evidence>
<dbReference type="InterPro" id="IPR012341">
    <property type="entry name" value="6hp_glycosidase-like_sf"/>
</dbReference>
<dbReference type="Gene3D" id="2.70.98.40">
    <property type="entry name" value="Glycoside hydrolase, family 65, N-terminal domain"/>
    <property type="match status" value="1"/>
</dbReference>
<evidence type="ECO:0000256" key="1">
    <source>
        <dbReference type="ARBA" id="ARBA00022676"/>
    </source>
</evidence>
<evidence type="ECO:0000256" key="2">
    <source>
        <dbReference type="ARBA" id="ARBA00022679"/>
    </source>
</evidence>
<dbReference type="InterPro" id="IPR037018">
    <property type="entry name" value="GH65_N"/>
</dbReference>
<dbReference type="CDD" id="cd11749">
    <property type="entry name" value="GH94N_LBP_like"/>
    <property type="match status" value="1"/>
</dbReference>
<dbReference type="Proteomes" id="UP000184185">
    <property type="component" value="Unassembled WGS sequence"/>
</dbReference>
<protein>
    <submittedName>
        <fullName evidence="5">Glycosyltransferase family 36</fullName>
    </submittedName>
</protein>
<gene>
    <name evidence="5" type="ORF">SAMN02745725_00321</name>
</gene>
<sequence length="904" mass="101525">MLKTINTDKFEFLDDKGSFKIGRAEDTSYLYFPIAGEKGLKSSVTPNLGGDAMVNQETFLLEPVSVENLHNNKNGRNFWLYMDNGSVWSAVGTSAEQESKKFTMEQDESLVSAGFMWHTATRANSSFGVLAEITSFVPVDFNVEVMSVTIKNIDHQTKVITPIAAIPIFGRSADNLRDHRNVTSMLHRISTIEDGVTVKPTMSFDEKGHRLNNKTYFVIGYDENGNKPESFFPTVESFIGEGGSFSKPRSVYRQEAGCSAGENFAGLEAVGGLKFAKATLKPKEEIVYTVLIGVAEDEAEFEAAKKKLASKDDVEKSLEATKKYWSDKVNVAFHTGNKEFDEFMAWVAFQPFLRRVYGCSFLPYHDYGRGGRGWRDLWQDCLALLFMEPDDVRKMLVANFGGVRMDGTNATIIGDGLGNFIADRNGIARVWMDHAYWPLKTLLLYIHQSGDYEILKEKVPYFKDSIVHRGNLIDKKFETEGNHQYSEDGKVYEGSIIEHLLVQNLCAFYEVGEHNTLKLRGADWNDALDMASHNGESVAFSYAYAGNLKDLSILIQEYAMNTGIDTVSIASELNILLDSYVQIYESVTEKTELLNNYCKLVEGDISGKQISIPVSTLVSKLMEMSEWFTEHLNKQEWISGDEGQGWFNSYYDDSCRRVECYDSDDKKTRMMLTGQVFAIMGNVATDEQIEYISKAADRYLYKEEIGGYRLNTDFHELKGDLGRMFGFAYGEKENGAVFSHMAVMYSNALYRRGFAKEGYKALNALSEASMNFNVSHMYPGIPEYFDAKGRGKYPYLTGAASWYLLTMITEVFGVKGEAGNLVLAPALLKEQFDEAGEAKISLNFADKRFDIVYANSSKLQHGTYKIKAASLNDGQLAFDETKVTISRDVIDNLPKHNSIIVTLG</sequence>
<keyword evidence="2 5" id="KW-0808">Transferase</keyword>
<accession>A0A1M6AQ20</accession>
<keyword evidence="6" id="KW-1185">Reference proteome</keyword>
<dbReference type="InterPro" id="IPR008928">
    <property type="entry name" value="6-hairpin_glycosidase_sf"/>
</dbReference>
<evidence type="ECO:0000259" key="4">
    <source>
        <dbReference type="Pfam" id="PF17167"/>
    </source>
</evidence>
<dbReference type="InterPro" id="IPR033432">
    <property type="entry name" value="GH94_catalytic"/>
</dbReference>
<dbReference type="OrthoDB" id="9762900at2"/>
<dbReference type="RefSeq" id="WP_072911584.1">
    <property type="nucleotide sequence ID" value="NZ_FQYQ01000001.1"/>
</dbReference>
<organism evidence="5 6">
    <name type="scientific">Pseudobutyrivibrio xylanivorans DSM 14809</name>
    <dbReference type="NCBI Taxonomy" id="1123012"/>
    <lineage>
        <taxon>Bacteria</taxon>
        <taxon>Bacillati</taxon>
        <taxon>Bacillota</taxon>
        <taxon>Clostridia</taxon>
        <taxon>Lachnospirales</taxon>
        <taxon>Lachnospiraceae</taxon>
        <taxon>Pseudobutyrivibrio</taxon>
    </lineage>
</organism>
<dbReference type="Gene3D" id="1.50.10.10">
    <property type="match status" value="1"/>
</dbReference>
<dbReference type="Pfam" id="PF06165">
    <property type="entry name" value="GH94_b-supersand"/>
    <property type="match status" value="1"/>
</dbReference>
<dbReference type="STRING" id="185007.SAMN02910350_00957"/>
<dbReference type="GO" id="GO:0016757">
    <property type="term" value="F:glycosyltransferase activity"/>
    <property type="evidence" value="ECO:0007669"/>
    <property type="project" value="UniProtKB-KW"/>
</dbReference>
<reference evidence="5 6" key="1">
    <citation type="submission" date="2016-11" db="EMBL/GenBank/DDBJ databases">
        <authorList>
            <person name="Jaros S."/>
            <person name="Januszkiewicz K."/>
            <person name="Wedrychowicz H."/>
        </authorList>
    </citation>
    <scope>NUCLEOTIDE SEQUENCE [LARGE SCALE GENOMIC DNA]</scope>
    <source>
        <strain evidence="5 6">DSM 14809</strain>
    </source>
</reference>
<dbReference type="Pfam" id="PF17167">
    <property type="entry name" value="Glyco_hydro_94"/>
    <property type="match status" value="2"/>
</dbReference>
<dbReference type="AlphaFoldDB" id="A0A1M6AQ20"/>
<dbReference type="SUPFAM" id="SSF48208">
    <property type="entry name" value="Six-hairpin glycosidases"/>
    <property type="match status" value="1"/>
</dbReference>
<name>A0A1M6AQ20_PSEXY</name>
<dbReference type="InterPro" id="IPR052047">
    <property type="entry name" value="GH94_Enzymes"/>
</dbReference>
<dbReference type="GO" id="GO:0005975">
    <property type="term" value="P:carbohydrate metabolic process"/>
    <property type="evidence" value="ECO:0007669"/>
    <property type="project" value="InterPro"/>
</dbReference>
<dbReference type="PANTHER" id="PTHR37469">
    <property type="entry name" value="CELLOBIONIC ACID PHOSPHORYLASE-RELATED"/>
    <property type="match status" value="1"/>
</dbReference>
<feature type="domain" description="Glycosyl hydrolase 94 supersandwich" evidence="3">
    <location>
        <begin position="56"/>
        <end position="308"/>
    </location>
</feature>
<keyword evidence="1" id="KW-0328">Glycosyltransferase</keyword>